<reference evidence="1" key="1">
    <citation type="submission" date="2020-03" db="EMBL/GenBank/DDBJ databases">
        <title>The deep terrestrial virosphere.</title>
        <authorList>
            <person name="Holmfeldt K."/>
            <person name="Nilsson E."/>
            <person name="Simone D."/>
            <person name="Lopez-Fernandez M."/>
            <person name="Wu X."/>
            <person name="de Brujin I."/>
            <person name="Lundin D."/>
            <person name="Andersson A."/>
            <person name="Bertilsson S."/>
            <person name="Dopson M."/>
        </authorList>
    </citation>
    <scope>NUCLEOTIDE SEQUENCE</scope>
    <source>
        <strain evidence="2">MM415B00842</strain>
        <strain evidence="1">TM448A01435</strain>
        <strain evidence="3">TM448B01390</strain>
    </source>
</reference>
<dbReference type="EMBL" id="MT144150">
    <property type="protein sequence ID" value="QJA49701.1"/>
    <property type="molecule type" value="Genomic_DNA"/>
</dbReference>
<gene>
    <name evidence="2" type="ORF">MM415B00842_0021</name>
    <name evidence="1" type="ORF">TM448A01435_0003</name>
    <name evidence="3" type="ORF">TM448B01390_0008</name>
</gene>
<sequence>MKAKKAKSAAMKNLAVNQVETNNEVDSLRDYILEADQVDLLKQHNGWSIIERDFNQYKDEISSKLAYLDPKSKEFAEARVLYISADKLLKMFDDYAENKKRAVELLNRIDNPDKNIVLDVDN</sequence>
<protein>
    <submittedName>
        <fullName evidence="1">Uncharacterized protein</fullName>
    </submittedName>
</protein>
<dbReference type="EMBL" id="MT144750">
    <property type="protein sequence ID" value="QJH98728.1"/>
    <property type="molecule type" value="Genomic_DNA"/>
</dbReference>
<name>A0A6H1ZQJ9_9ZZZZ</name>
<evidence type="ECO:0000313" key="2">
    <source>
        <dbReference type="EMBL" id="QJA62000.1"/>
    </source>
</evidence>
<dbReference type="EMBL" id="MT141459">
    <property type="protein sequence ID" value="QJA62000.1"/>
    <property type="molecule type" value="Genomic_DNA"/>
</dbReference>
<accession>A0A6H1ZQJ9</accession>
<proteinExistence type="predicted"/>
<evidence type="ECO:0000313" key="1">
    <source>
        <dbReference type="EMBL" id="QJA49701.1"/>
    </source>
</evidence>
<organism evidence="1">
    <name type="scientific">viral metagenome</name>
    <dbReference type="NCBI Taxonomy" id="1070528"/>
    <lineage>
        <taxon>unclassified sequences</taxon>
        <taxon>metagenomes</taxon>
        <taxon>organismal metagenomes</taxon>
    </lineage>
</organism>
<evidence type="ECO:0000313" key="3">
    <source>
        <dbReference type="EMBL" id="QJH98728.1"/>
    </source>
</evidence>
<dbReference type="AlphaFoldDB" id="A0A6H1ZQJ9"/>